<dbReference type="GO" id="GO:0006370">
    <property type="term" value="P:7-methylguanosine mRNA capping"/>
    <property type="evidence" value="ECO:0007669"/>
    <property type="project" value="UniProtKB-KW"/>
</dbReference>
<evidence type="ECO:0000256" key="6">
    <source>
        <dbReference type="ARBA" id="ARBA00023042"/>
    </source>
</evidence>
<dbReference type="EMBL" id="JH431845">
    <property type="status" value="NOT_ANNOTATED_CDS"/>
    <property type="molecule type" value="Genomic_DNA"/>
</dbReference>
<dbReference type="SMART" id="SM00543">
    <property type="entry name" value="MIF4G"/>
    <property type="match status" value="1"/>
</dbReference>
<evidence type="ECO:0000313" key="13">
    <source>
        <dbReference type="EnsemblMetazoa" id="SMAR015193-PA"/>
    </source>
</evidence>
<dbReference type="GO" id="GO:0005634">
    <property type="term" value="C:nucleus"/>
    <property type="evidence" value="ECO:0007669"/>
    <property type="project" value="UniProtKB-SubCell"/>
</dbReference>
<feature type="region of interest" description="Disordered" evidence="11">
    <location>
        <begin position="1"/>
        <end position="30"/>
    </location>
</feature>
<dbReference type="InterPro" id="IPR015174">
    <property type="entry name" value="MIF4G-like_typ-2"/>
</dbReference>
<evidence type="ECO:0000313" key="14">
    <source>
        <dbReference type="Proteomes" id="UP000014500"/>
    </source>
</evidence>
<sequence>MGRRKRYEDDNEGERENSRKRQRRTSEPMEIEDRLESLIKKVGEKSTSSLESNLEGLAGVLEADLSNYKSKILRILCDCAVKMPEKTTVYSTLVGLLNARNYDCGGELVEMMTKRFKDCLKACDFENARIMLRFLADLVNCHVIFAASLLNMFESMVGVTSEDNIPQVRSDWYVFAVLSTLPWVGRELHEKKEHDLEKLLMVIEIYISKRNKSHQNALRVWSTDTPQPQEEYLDTLWAQIRKLRTDNWHERHILRPYLAFDGILGAALQHNLSQLVPPPHYDECNYPYPWVVFRLFDYTDGPEDPVLPGAHSIERFLIEEQLHRIIEVHSDRKECAEQLLSFRSSFKVPLDYMILEVVFAGLFQLPTSKFIEICYGSLLIELCKMNPNSMPEVLAQTTELLYDRIETMNAACFDKFVNWFSYHLSNFQFCWTWKDWASCVDLDSEHPKPKFVKEVLLKSLRLSYLQRIKEIVPASYEPLLPFPLDAIYKYNMDGAGSLPGTIAAHQLMTSIKNKCTPGEVLTIIKDLPNPLQDAEDTYNPLKIDVFVQTLLFLGNKSISHTFAAVAKFHYIFKTLAVNEEAQICILRNAFEVWRQHQQMMTILVDKMLKTQIVECIAVANWIFSKEMMPEFTKIYVWEILHLTIRKMSTHVQKLQKELNDARDKFGRDDQTMELDDDENSEIERPTEEMIERMEERLEAAQADQKNLFLVIFQRFIMILTEHIAKCEFDGKDGNTFWYRWTIGRLQQVFHTHHDQVFRYVNTLETLLFTPDTDPHILEVFQQFERLRN</sequence>
<evidence type="ECO:0000256" key="4">
    <source>
        <dbReference type="ARBA" id="ARBA00019879"/>
    </source>
</evidence>
<dbReference type="Pfam" id="PF02854">
    <property type="entry name" value="MIF4G"/>
    <property type="match status" value="1"/>
</dbReference>
<feature type="compositionally biased region" description="Basic and acidic residues" evidence="11">
    <location>
        <begin position="14"/>
        <end position="30"/>
    </location>
</feature>
<keyword evidence="9" id="KW-0539">Nucleus</keyword>
<dbReference type="AlphaFoldDB" id="T1JMW3"/>
<protein>
    <recommendedName>
        <fullName evidence="4">Nuclear cap-binding protein subunit 1</fullName>
    </recommendedName>
    <alternativeName>
        <fullName evidence="10">80 kDa nuclear cap-binding protein</fullName>
    </alternativeName>
</protein>
<comment type="subcellular location">
    <subcellularLocation>
        <location evidence="1">Nucleus</location>
    </subcellularLocation>
</comment>
<evidence type="ECO:0000256" key="5">
    <source>
        <dbReference type="ARBA" id="ARBA00022664"/>
    </source>
</evidence>
<dbReference type="STRING" id="126957.T1JMW3"/>
<dbReference type="eggNOG" id="KOG1104">
    <property type="taxonomic scope" value="Eukaryota"/>
</dbReference>
<dbReference type="GO" id="GO:0000184">
    <property type="term" value="P:nuclear-transcribed mRNA catabolic process, nonsense-mediated decay"/>
    <property type="evidence" value="ECO:0007669"/>
    <property type="project" value="TreeGrafter"/>
</dbReference>
<evidence type="ECO:0000256" key="10">
    <source>
        <dbReference type="ARBA" id="ARBA00030965"/>
    </source>
</evidence>
<dbReference type="GO" id="GO:0005846">
    <property type="term" value="C:nuclear cap binding complex"/>
    <property type="evidence" value="ECO:0007669"/>
    <property type="project" value="InterPro"/>
</dbReference>
<dbReference type="Pfam" id="PF09088">
    <property type="entry name" value="MIF4G_like"/>
    <property type="match status" value="1"/>
</dbReference>
<dbReference type="HOGENOM" id="CLU_013207_0_0_1"/>
<dbReference type="FunFam" id="1.25.40.180:FF:000041">
    <property type="entry name" value="Nuclear cap-binding protein subunit 1"/>
    <property type="match status" value="1"/>
</dbReference>
<keyword evidence="14" id="KW-1185">Reference proteome</keyword>
<comment type="similarity">
    <text evidence="2">Belongs to the NCBP1 family.</text>
</comment>
<keyword evidence="5" id="KW-0507">mRNA processing</keyword>
<dbReference type="GO" id="GO:0006406">
    <property type="term" value="P:mRNA export from nucleus"/>
    <property type="evidence" value="ECO:0007669"/>
    <property type="project" value="InterPro"/>
</dbReference>
<feature type="domain" description="MIF4G" evidence="12">
    <location>
        <begin position="32"/>
        <end position="244"/>
    </location>
</feature>
<dbReference type="Pfam" id="PF09090">
    <property type="entry name" value="MIF4G_like_2"/>
    <property type="match status" value="1"/>
</dbReference>
<evidence type="ECO:0000256" key="11">
    <source>
        <dbReference type="SAM" id="MobiDB-lite"/>
    </source>
</evidence>
<dbReference type="GO" id="GO:0003729">
    <property type="term" value="F:mRNA binding"/>
    <property type="evidence" value="ECO:0007669"/>
    <property type="project" value="TreeGrafter"/>
</dbReference>
<evidence type="ECO:0000256" key="3">
    <source>
        <dbReference type="ARBA" id="ARBA00011361"/>
    </source>
</evidence>
<evidence type="ECO:0000256" key="2">
    <source>
        <dbReference type="ARBA" id="ARBA00007413"/>
    </source>
</evidence>
<dbReference type="PhylomeDB" id="T1JMW3"/>
<dbReference type="OMA" id="CAAEGLM"/>
<keyword evidence="7" id="KW-0943">RNA-mediated gene silencing</keyword>
<dbReference type="GO" id="GO:0031053">
    <property type="term" value="P:primary miRNA processing"/>
    <property type="evidence" value="ECO:0007669"/>
    <property type="project" value="UniProtKB-ARBA"/>
</dbReference>
<dbReference type="InterPro" id="IPR016024">
    <property type="entry name" value="ARM-type_fold"/>
</dbReference>
<reference evidence="13" key="2">
    <citation type="submission" date="2015-02" db="UniProtKB">
        <authorList>
            <consortium name="EnsemblMetazoa"/>
        </authorList>
    </citation>
    <scope>IDENTIFICATION</scope>
</reference>
<evidence type="ECO:0000256" key="1">
    <source>
        <dbReference type="ARBA" id="ARBA00004123"/>
    </source>
</evidence>
<dbReference type="InterPro" id="IPR027159">
    <property type="entry name" value="CBP80"/>
</dbReference>
<name>T1JMW3_STRMM</name>
<keyword evidence="8" id="KW-0508">mRNA splicing</keyword>
<dbReference type="PANTHER" id="PTHR12412">
    <property type="entry name" value="CAP BINDING PROTEIN"/>
    <property type="match status" value="1"/>
</dbReference>
<accession>T1JMW3</accession>
<dbReference type="InterPro" id="IPR003890">
    <property type="entry name" value="MIF4G-like_typ-3"/>
</dbReference>
<dbReference type="FunFam" id="1.25.40.180:FF:000010">
    <property type="entry name" value="Nuclear cap-binding protein subunit 1"/>
    <property type="match status" value="1"/>
</dbReference>
<dbReference type="Gene3D" id="1.25.40.180">
    <property type="match status" value="3"/>
</dbReference>
<proteinExistence type="inferred from homology"/>
<evidence type="ECO:0000256" key="7">
    <source>
        <dbReference type="ARBA" id="ARBA00023158"/>
    </source>
</evidence>
<evidence type="ECO:0000259" key="12">
    <source>
        <dbReference type="SMART" id="SM00543"/>
    </source>
</evidence>
<dbReference type="InterPro" id="IPR015172">
    <property type="entry name" value="MIF4G-like_typ-1"/>
</dbReference>
<organism evidence="13 14">
    <name type="scientific">Strigamia maritima</name>
    <name type="common">European centipede</name>
    <name type="synonym">Geophilus maritimus</name>
    <dbReference type="NCBI Taxonomy" id="126957"/>
    <lineage>
        <taxon>Eukaryota</taxon>
        <taxon>Metazoa</taxon>
        <taxon>Ecdysozoa</taxon>
        <taxon>Arthropoda</taxon>
        <taxon>Myriapoda</taxon>
        <taxon>Chilopoda</taxon>
        <taxon>Pleurostigmophora</taxon>
        <taxon>Geophilomorpha</taxon>
        <taxon>Linotaeniidae</taxon>
        <taxon>Strigamia</taxon>
    </lineage>
</organism>
<keyword evidence="6" id="KW-0506">mRNA capping</keyword>
<dbReference type="GO" id="GO:0008380">
    <property type="term" value="P:RNA splicing"/>
    <property type="evidence" value="ECO:0007669"/>
    <property type="project" value="UniProtKB-KW"/>
</dbReference>
<dbReference type="PANTHER" id="PTHR12412:SF2">
    <property type="entry name" value="NUCLEAR CAP-BINDING PROTEIN SUBUNIT 1"/>
    <property type="match status" value="1"/>
</dbReference>
<evidence type="ECO:0000256" key="9">
    <source>
        <dbReference type="ARBA" id="ARBA00023242"/>
    </source>
</evidence>
<evidence type="ECO:0000256" key="8">
    <source>
        <dbReference type="ARBA" id="ARBA00023187"/>
    </source>
</evidence>
<reference evidence="14" key="1">
    <citation type="submission" date="2011-05" db="EMBL/GenBank/DDBJ databases">
        <authorList>
            <person name="Richards S.R."/>
            <person name="Qu J."/>
            <person name="Jiang H."/>
            <person name="Jhangiani S.N."/>
            <person name="Agravi P."/>
            <person name="Goodspeed R."/>
            <person name="Gross S."/>
            <person name="Mandapat C."/>
            <person name="Jackson L."/>
            <person name="Mathew T."/>
            <person name="Pu L."/>
            <person name="Thornton R."/>
            <person name="Saada N."/>
            <person name="Wilczek-Boney K.B."/>
            <person name="Lee S."/>
            <person name="Kovar C."/>
            <person name="Wu Y."/>
            <person name="Scherer S.E."/>
            <person name="Worley K.C."/>
            <person name="Muzny D.M."/>
            <person name="Gibbs R."/>
        </authorList>
    </citation>
    <scope>NUCLEOTIDE SEQUENCE</scope>
    <source>
        <strain evidence="14">Brora</strain>
    </source>
</reference>
<dbReference type="Proteomes" id="UP000014500">
    <property type="component" value="Unassembled WGS sequence"/>
</dbReference>
<dbReference type="GO" id="GO:0000339">
    <property type="term" value="F:RNA cap binding"/>
    <property type="evidence" value="ECO:0007669"/>
    <property type="project" value="InterPro"/>
</dbReference>
<dbReference type="EnsemblMetazoa" id="SMAR015193-RA">
    <property type="protein sequence ID" value="SMAR015193-PA"/>
    <property type="gene ID" value="SMAR015193"/>
</dbReference>
<dbReference type="SUPFAM" id="SSF48371">
    <property type="entry name" value="ARM repeat"/>
    <property type="match status" value="3"/>
</dbReference>
<comment type="subunit">
    <text evidence="3">Component of the nuclear cap-binding complex (CBC), a heterodimer composed of Cbp80 and Cbp20 that interacts with m7GpppG-capped RNA.</text>
</comment>